<comment type="cofactor">
    <cofactor evidence="9">
        <name>Mn(2+)</name>
        <dbReference type="ChEBI" id="CHEBI:29035"/>
    </cofactor>
    <text evidence="9">Binds 2 manganese ions per subunit.</text>
</comment>
<dbReference type="Pfam" id="PF00149">
    <property type="entry name" value="Metallophos"/>
    <property type="match status" value="1"/>
</dbReference>
<dbReference type="GO" id="GO:0045027">
    <property type="term" value="F:DNA end binding"/>
    <property type="evidence" value="ECO:0007669"/>
    <property type="project" value="UniProtKB-UniRule"/>
</dbReference>
<evidence type="ECO:0000256" key="10">
    <source>
        <dbReference type="SAM" id="MobiDB-lite"/>
    </source>
</evidence>
<keyword evidence="5 9" id="KW-0378">Hydrolase</keyword>
<dbReference type="HAMAP" id="MF_02044">
    <property type="entry name" value="Mre11"/>
    <property type="match status" value="1"/>
</dbReference>
<feature type="binding site" evidence="9">
    <location>
        <position position="155"/>
    </location>
    <ligand>
        <name>Mn(2+)</name>
        <dbReference type="ChEBI" id="CHEBI:29035"/>
        <label>2</label>
    </ligand>
</feature>
<evidence type="ECO:0000256" key="3">
    <source>
        <dbReference type="ARBA" id="ARBA00022759"/>
    </source>
</evidence>
<dbReference type="InterPro" id="IPR050535">
    <property type="entry name" value="DNA_Repair-Maintenance_Comp"/>
</dbReference>
<evidence type="ECO:0000256" key="7">
    <source>
        <dbReference type="ARBA" id="ARBA00023204"/>
    </source>
</evidence>
<evidence type="ECO:0000256" key="9">
    <source>
        <dbReference type="HAMAP-Rule" id="MF_02044"/>
    </source>
</evidence>
<evidence type="ECO:0000256" key="5">
    <source>
        <dbReference type="ARBA" id="ARBA00022801"/>
    </source>
</evidence>
<evidence type="ECO:0000256" key="8">
    <source>
        <dbReference type="ARBA" id="ARBA00023211"/>
    </source>
</evidence>
<feature type="binding site" evidence="9">
    <location>
        <position position="88"/>
    </location>
    <ligand>
        <name>Mn(2+)</name>
        <dbReference type="ChEBI" id="CHEBI:29035"/>
        <label>2</label>
    </ligand>
</feature>
<protein>
    <recommendedName>
        <fullName evidence="9">DNA double-strand break repair protein Mre11</fullName>
        <ecNumber evidence="9">3.1.-.-</ecNumber>
    </recommendedName>
</protein>
<feature type="region of interest" description="Disordered" evidence="10">
    <location>
        <begin position="387"/>
        <end position="459"/>
    </location>
</feature>
<feature type="binding site" evidence="9">
    <location>
        <position position="53"/>
    </location>
    <ligand>
        <name>Mn(2+)</name>
        <dbReference type="ChEBI" id="CHEBI:29035"/>
        <label>2</label>
    </ligand>
</feature>
<dbReference type="InterPro" id="IPR029052">
    <property type="entry name" value="Metallo-depent_PP-like"/>
</dbReference>
<feature type="binding site" evidence="9">
    <location>
        <position position="53"/>
    </location>
    <ligand>
        <name>Mn(2+)</name>
        <dbReference type="ChEBI" id="CHEBI:29035"/>
        <label>1</label>
    </ligand>
</feature>
<feature type="compositionally biased region" description="Polar residues" evidence="10">
    <location>
        <begin position="426"/>
        <end position="436"/>
    </location>
</feature>
<sequence>MRSEIRLVHTADSHIGYKQYHSEIRRQDFLNAFSSVINDSIEMNVDAVIHAGDLFDTRNPTLDDILDTIAILSKLKSADIPFLAIVGNHESKQNSQWLDLFENMGIAVRLGTEPYRIGGISIYGIDNVSRSKISSFDYSLFNAHPESDYNILVMHQLMKPFPFGEWDCRKVIDSLPFNVHAILLGDYHIHDKTMVGDTWVTYSGSTERNSASEKERRSYNIVKISNSGIDISRRHIPTREFVFIPVNISGVSDIYEDIFGKIDEHNLKDRVVFVDIHGKTSVPVSYTDIEEHVRSRGALVSRVRDMRIAGNRPDDLSVSVSFSDPDEAVKKEIHRMHLTSAGLLIDEIVRDLNIPKSRVDAESEERIASMMETMDFKQMDFDNEQVYSDNLNSDDKQPEESTQVRRSLIESEVDVVTVQSDEEPETGTSKEQSPENTDPARPEQGKQGSLKQHNLGDFL</sequence>
<dbReference type="GO" id="GO:0008408">
    <property type="term" value="F:3'-5' exonuclease activity"/>
    <property type="evidence" value="ECO:0007669"/>
    <property type="project" value="UniProtKB-UniRule"/>
</dbReference>
<dbReference type="OrthoDB" id="11638at2157"/>
<dbReference type="InterPro" id="IPR004843">
    <property type="entry name" value="Calcineurin-like_PHP"/>
</dbReference>
<dbReference type="GO" id="GO:0004519">
    <property type="term" value="F:endonuclease activity"/>
    <property type="evidence" value="ECO:0007669"/>
    <property type="project" value="UniProtKB-UniRule"/>
</dbReference>
<keyword evidence="2 9" id="KW-0479">Metal-binding</keyword>
<keyword evidence="3 9" id="KW-0255">Endonuclease</keyword>
<keyword evidence="8 9" id="KW-0464">Manganese</keyword>
<gene>
    <name evidence="9" type="primary">mre11</name>
    <name evidence="12" type="ordered locus">Mzhil_2002</name>
</gene>
<comment type="subunit">
    <text evidence="9">Homodimer. Forms a heterotetramer composed of two Mre11 subunits and two Rad50 subunits.</text>
</comment>
<dbReference type="SUPFAM" id="SSF56300">
    <property type="entry name" value="Metallo-dependent phosphatases"/>
    <property type="match status" value="1"/>
</dbReference>
<reference evidence="12 13" key="1">
    <citation type="submission" date="2010-07" db="EMBL/GenBank/DDBJ databases">
        <title>The complete genome of Methanosalsum zhilinae DSM 4017.</title>
        <authorList>
            <consortium name="US DOE Joint Genome Institute (JGI-PGF)"/>
            <person name="Lucas S."/>
            <person name="Copeland A."/>
            <person name="Lapidus A."/>
            <person name="Glavina del Rio T."/>
            <person name="Dalin E."/>
            <person name="Tice H."/>
            <person name="Bruce D."/>
            <person name="Goodwin L."/>
            <person name="Pitluck S."/>
            <person name="Kyrpides N."/>
            <person name="Mavromatis K."/>
            <person name="Ovchinnikova G."/>
            <person name="Daligault H."/>
            <person name="Detter J.C."/>
            <person name="Han C."/>
            <person name="Tapia R."/>
            <person name="Larimer F."/>
            <person name="Land M."/>
            <person name="Hauser L."/>
            <person name="Markowitz V."/>
            <person name="Cheng J.-F."/>
            <person name="Hugenholtz P."/>
            <person name="Woyke T."/>
            <person name="Wu D."/>
            <person name="Spring S."/>
            <person name="Schueler E."/>
            <person name="Brambilla E."/>
            <person name="Klenk H.-P."/>
            <person name="Eisen J.A."/>
        </authorList>
    </citation>
    <scope>NUCLEOTIDE SEQUENCE [LARGE SCALE GENOMIC DNA]</scope>
    <source>
        <strain evidence="13">DSM 4017 / NBRC 107636 / OCM 62 / WeN5</strain>
    </source>
</reference>
<keyword evidence="13" id="KW-1185">Reference proteome</keyword>
<dbReference type="PANTHER" id="PTHR30337:SF0">
    <property type="entry name" value="NUCLEASE SBCCD SUBUNIT D"/>
    <property type="match status" value="1"/>
</dbReference>
<dbReference type="AlphaFoldDB" id="F7XKW3"/>
<dbReference type="KEGG" id="mzh:Mzhil_2002"/>
<evidence type="ECO:0000259" key="11">
    <source>
        <dbReference type="Pfam" id="PF00149"/>
    </source>
</evidence>
<comment type="caution">
    <text evidence="9">Lacks conserved residue(s) required for the propagation of feature annotation.</text>
</comment>
<feature type="binding site" evidence="9">
    <location>
        <position position="188"/>
    </location>
    <ligand>
        <name>Mn(2+)</name>
        <dbReference type="ChEBI" id="CHEBI:29035"/>
        <label>1</label>
    </ligand>
</feature>
<dbReference type="CDD" id="cd00840">
    <property type="entry name" value="MPP_Mre11_N"/>
    <property type="match status" value="1"/>
</dbReference>
<keyword evidence="7 9" id="KW-0234">DNA repair</keyword>
<name>F7XKW3_METZD</name>
<keyword evidence="6 9" id="KW-0269">Exonuclease</keyword>
<feature type="domain" description="Calcineurin-like phosphoesterase" evidence="11">
    <location>
        <begin position="5"/>
        <end position="188"/>
    </location>
</feature>
<feature type="binding site" evidence="9">
    <location>
        <position position="12"/>
    </location>
    <ligand>
        <name>Mn(2+)</name>
        <dbReference type="ChEBI" id="CHEBI:29035"/>
        <label>1</label>
    </ligand>
</feature>
<comment type="activity regulation">
    <text evidence="9">Nuclease activity is regulated by Rad50.</text>
</comment>
<evidence type="ECO:0000313" key="13">
    <source>
        <dbReference type="Proteomes" id="UP000006622"/>
    </source>
</evidence>
<feature type="compositionally biased region" description="Basic and acidic residues" evidence="10">
    <location>
        <begin position="393"/>
        <end position="409"/>
    </location>
</feature>
<feature type="binding site" evidence="9">
    <location>
        <position position="14"/>
    </location>
    <ligand>
        <name>Mn(2+)</name>
        <dbReference type="ChEBI" id="CHEBI:29035"/>
        <label>1</label>
    </ligand>
</feature>
<dbReference type="InterPro" id="IPR032885">
    <property type="entry name" value="Mre11_archaea-type"/>
</dbReference>
<dbReference type="STRING" id="679901.Mzhil_2002"/>
<dbReference type="EC" id="3.1.-.-" evidence="9"/>
<evidence type="ECO:0000256" key="4">
    <source>
        <dbReference type="ARBA" id="ARBA00022763"/>
    </source>
</evidence>
<feature type="active site" description="Proton donor" evidence="9">
    <location>
        <position position="89"/>
    </location>
</feature>
<organism evidence="12 13">
    <name type="scientific">Methanosalsum zhilinae (strain DSM 4017 / NBRC 107636 / OCM 62 / WeN5)</name>
    <name type="common">Methanohalophilus zhilinae</name>
    <dbReference type="NCBI Taxonomy" id="679901"/>
    <lineage>
        <taxon>Archaea</taxon>
        <taxon>Methanobacteriati</taxon>
        <taxon>Methanobacteriota</taxon>
        <taxon>Stenosarchaea group</taxon>
        <taxon>Methanomicrobia</taxon>
        <taxon>Methanosarcinales</taxon>
        <taxon>Methanosarcinaceae</taxon>
        <taxon>Methanosalsum</taxon>
    </lineage>
</organism>
<proteinExistence type="inferred from homology"/>
<dbReference type="GO" id="GO:0000403">
    <property type="term" value="F:Y-form DNA binding"/>
    <property type="evidence" value="ECO:0007669"/>
    <property type="project" value="UniProtKB-UniRule"/>
</dbReference>
<evidence type="ECO:0000256" key="2">
    <source>
        <dbReference type="ARBA" id="ARBA00022723"/>
    </source>
</evidence>
<evidence type="ECO:0000313" key="12">
    <source>
        <dbReference type="EMBL" id="AEH61835.1"/>
    </source>
</evidence>
<dbReference type="RefSeq" id="WP_013899270.1">
    <property type="nucleotide sequence ID" value="NC_015676.1"/>
</dbReference>
<keyword evidence="4 9" id="KW-0227">DNA damage</keyword>
<dbReference type="Gene3D" id="3.60.21.10">
    <property type="match status" value="1"/>
</dbReference>
<keyword evidence="1 9" id="KW-0540">Nuclease</keyword>
<comment type="function">
    <text evidence="9">Part of the Rad50/Mre11 complex, which is involved in the early steps of DNA double-strand break (DSB) repair. The complex may facilitate opening of the processed DNA ends to aid in the recruitment of HerA and NurA. Mre11 binds to DSB ends and has both double-stranded 3'-5' exonuclease activity and single-stranded endonuclease activity.</text>
</comment>
<comment type="similarity">
    <text evidence="9">Belongs to the MRE11/RAD32 family.</text>
</comment>
<evidence type="ECO:0000256" key="1">
    <source>
        <dbReference type="ARBA" id="ARBA00022722"/>
    </source>
</evidence>
<dbReference type="Proteomes" id="UP000006622">
    <property type="component" value="Chromosome"/>
</dbReference>
<dbReference type="InterPro" id="IPR041796">
    <property type="entry name" value="Mre11_N"/>
</dbReference>
<accession>F7XKW3</accession>
<dbReference type="EMBL" id="CP002101">
    <property type="protein sequence ID" value="AEH61835.1"/>
    <property type="molecule type" value="Genomic_DNA"/>
</dbReference>
<evidence type="ECO:0000256" key="6">
    <source>
        <dbReference type="ARBA" id="ARBA00022839"/>
    </source>
</evidence>
<dbReference type="HOGENOM" id="CLU_026621_3_1_2"/>
<dbReference type="GO" id="GO:0030145">
    <property type="term" value="F:manganese ion binding"/>
    <property type="evidence" value="ECO:0007669"/>
    <property type="project" value="UniProtKB-UniRule"/>
</dbReference>
<dbReference type="PANTHER" id="PTHR30337">
    <property type="entry name" value="COMPONENT OF ATP-DEPENDENT DSDNA EXONUCLEASE"/>
    <property type="match status" value="1"/>
</dbReference>
<dbReference type="GO" id="GO:0006302">
    <property type="term" value="P:double-strand break repair"/>
    <property type="evidence" value="ECO:0007669"/>
    <property type="project" value="UniProtKB-UniRule"/>
</dbReference>
<dbReference type="GeneID" id="10823647"/>